<dbReference type="Proteomes" id="UP001140172">
    <property type="component" value="Unassembled WGS sequence"/>
</dbReference>
<evidence type="ECO:0000256" key="1">
    <source>
        <dbReference type="SAM" id="MobiDB-lite"/>
    </source>
</evidence>
<organism evidence="2 3">
    <name type="scientific">Coemansia interrupta</name>
    <dbReference type="NCBI Taxonomy" id="1126814"/>
    <lineage>
        <taxon>Eukaryota</taxon>
        <taxon>Fungi</taxon>
        <taxon>Fungi incertae sedis</taxon>
        <taxon>Zoopagomycota</taxon>
        <taxon>Kickxellomycotina</taxon>
        <taxon>Kickxellomycetes</taxon>
        <taxon>Kickxellales</taxon>
        <taxon>Kickxellaceae</taxon>
        <taxon>Coemansia</taxon>
    </lineage>
</organism>
<gene>
    <name evidence="2" type="ORF">GGI15_000889</name>
</gene>
<reference evidence="2" key="1">
    <citation type="submission" date="2022-07" db="EMBL/GenBank/DDBJ databases">
        <title>Phylogenomic reconstructions and comparative analyses of Kickxellomycotina fungi.</title>
        <authorList>
            <person name="Reynolds N.K."/>
            <person name="Stajich J.E."/>
            <person name="Barry K."/>
            <person name="Grigoriev I.V."/>
            <person name="Crous P."/>
            <person name="Smith M.E."/>
        </authorList>
    </citation>
    <scope>NUCLEOTIDE SEQUENCE</scope>
    <source>
        <strain evidence="2">BCRC 34489</strain>
    </source>
</reference>
<dbReference type="GO" id="GO:0019915">
    <property type="term" value="P:lipid storage"/>
    <property type="evidence" value="ECO:0007669"/>
    <property type="project" value="TreeGrafter"/>
</dbReference>
<dbReference type="PANTHER" id="PTHR14024">
    <property type="entry name" value="PERILIPIN"/>
    <property type="match status" value="1"/>
</dbReference>
<dbReference type="PANTHER" id="PTHR14024:SF49">
    <property type="entry name" value="LIPID STORAGE DROPLETS SURFACE-BINDING PROTEIN 1"/>
    <property type="match status" value="1"/>
</dbReference>
<dbReference type="GO" id="GO:0005811">
    <property type="term" value="C:lipid droplet"/>
    <property type="evidence" value="ECO:0007669"/>
    <property type="project" value="TreeGrafter"/>
</dbReference>
<feature type="compositionally biased region" description="Low complexity" evidence="1">
    <location>
        <begin position="1"/>
        <end position="17"/>
    </location>
</feature>
<dbReference type="EMBL" id="JANBUM010000029">
    <property type="protein sequence ID" value="KAJ2787228.1"/>
    <property type="molecule type" value="Genomic_DNA"/>
</dbReference>
<feature type="compositionally biased region" description="Low complexity" evidence="1">
    <location>
        <begin position="28"/>
        <end position="38"/>
    </location>
</feature>
<evidence type="ECO:0000313" key="3">
    <source>
        <dbReference type="Proteomes" id="UP001140172"/>
    </source>
</evidence>
<feature type="region of interest" description="Disordered" evidence="1">
    <location>
        <begin position="390"/>
        <end position="437"/>
    </location>
</feature>
<comment type="caution">
    <text evidence="2">The sequence shown here is derived from an EMBL/GenBank/DDBJ whole genome shotgun (WGS) entry which is preliminary data.</text>
</comment>
<dbReference type="GO" id="GO:0005829">
    <property type="term" value="C:cytosol"/>
    <property type="evidence" value="ECO:0007669"/>
    <property type="project" value="TreeGrafter"/>
</dbReference>
<feature type="compositionally biased region" description="Low complexity" evidence="1">
    <location>
        <begin position="399"/>
        <end position="429"/>
    </location>
</feature>
<dbReference type="OrthoDB" id="376826at2759"/>
<name>A0A9W8HNS7_9FUNG</name>
<sequence length="437" mass="46532">MAEAIPSASASASISSEAHAKNTSTMNAPAADPAATSAGIYEDSRSETSTVETDAGDEQRSDLSSLTFFTRLYELPIVNDAVSSIYRIAESNRYTKSIIGYAEKAGGYAEKSLPLLKPVERPLVAIDGYATRSLDMIETKYPIVGKPTSEVIETIQTQARAVEAKYPIVARTFAVAKSTTNSALDRVDYLVDYVLPPKEGAAGSQPTKETYAEVCLHATEGDANSKTAPSTDASAAAAATTTNAESPLEKVTILVHKVPQRVGRVYYDQLQASRSAIGGLQQSVKDTVNVYESEISERSYRLLDAVQDRLKTTVNTTIPSLLPQFIQPYYVHSKDVLTTKAEKLHAEYSRTEVDTRTKVLNLILISGEQVPVLERITSRVFGKGMGISGSGPAVESEDTAAANTAAASPGVKSSRSNSSSSSSSSSVNSIEDDSSSA</sequence>
<accession>A0A9W8HNS7</accession>
<dbReference type="GO" id="GO:0010890">
    <property type="term" value="P:positive regulation of triglyceride storage"/>
    <property type="evidence" value="ECO:0007669"/>
    <property type="project" value="TreeGrafter"/>
</dbReference>
<protein>
    <submittedName>
        <fullName evidence="2">Uncharacterized protein</fullName>
    </submittedName>
</protein>
<evidence type="ECO:0000313" key="2">
    <source>
        <dbReference type="EMBL" id="KAJ2787228.1"/>
    </source>
</evidence>
<dbReference type="AlphaFoldDB" id="A0A9W8HNS7"/>
<proteinExistence type="predicted"/>
<keyword evidence="3" id="KW-1185">Reference proteome</keyword>
<feature type="region of interest" description="Disordered" evidence="1">
    <location>
        <begin position="1"/>
        <end position="60"/>
    </location>
</feature>